<sequence length="166" mass="19290">MMQNGGGFSMNDQGLSQEQADELNAIFGLGRAGKKKRRVYLWESVLQAHEMGMYQIIPITSSWALRHEGRVMNHCVGSYEKLCRDGYIRAFSIRDLHGNRVATMSLMFQDDDWHLEQIKGYSNAEVCISEEVYYDGEQTQTLIEMTDLHYVAYEVLRCYRKAWEND</sequence>
<dbReference type="EMBL" id="CAJNBL010000027">
    <property type="protein sequence ID" value="CAE6724015.1"/>
    <property type="molecule type" value="Genomic_DNA"/>
</dbReference>
<gene>
    <name evidence="1" type="ORF">NTGZN8_330043</name>
</gene>
<proteinExistence type="predicted"/>
<evidence type="ECO:0000313" key="2">
    <source>
        <dbReference type="Proteomes" id="UP000675882"/>
    </source>
</evidence>
<dbReference type="AlphaFoldDB" id="A0A916BGV9"/>
<dbReference type="InterPro" id="IPR025586">
    <property type="entry name" value="PcfJ"/>
</dbReference>
<dbReference type="Proteomes" id="UP000675882">
    <property type="component" value="Unassembled WGS sequence"/>
</dbReference>
<accession>A0A916BGV9</accession>
<evidence type="ECO:0000313" key="1">
    <source>
        <dbReference type="EMBL" id="CAE6724015.1"/>
    </source>
</evidence>
<dbReference type="Pfam" id="PF14284">
    <property type="entry name" value="PcfJ"/>
    <property type="match status" value="1"/>
</dbReference>
<reference evidence="1" key="1">
    <citation type="submission" date="2021-02" db="EMBL/GenBank/DDBJ databases">
        <authorList>
            <person name="Han P."/>
        </authorList>
    </citation>
    <scope>NUCLEOTIDE SEQUENCE</scope>
    <source>
        <strain evidence="1">Candidatus Nitrotoga sp. ZN8</strain>
    </source>
</reference>
<name>A0A916BGV9_9PROT</name>
<comment type="caution">
    <text evidence="1">The sequence shown here is derived from an EMBL/GenBank/DDBJ whole genome shotgun (WGS) entry which is preliminary data.</text>
</comment>
<keyword evidence="2" id="KW-1185">Reference proteome</keyword>
<organism evidence="1 2">
    <name type="scientific">Candidatus Nitrotoga fabula</name>
    <dbReference type="NCBI Taxonomy" id="2182327"/>
    <lineage>
        <taxon>Bacteria</taxon>
        <taxon>Pseudomonadati</taxon>
        <taxon>Pseudomonadota</taxon>
        <taxon>Betaproteobacteria</taxon>
        <taxon>Nitrosomonadales</taxon>
        <taxon>Gallionellaceae</taxon>
        <taxon>Candidatus Nitrotoga</taxon>
    </lineage>
</organism>
<protein>
    <submittedName>
        <fullName evidence="1">Uncharacterized protein</fullName>
    </submittedName>
</protein>